<proteinExistence type="predicted"/>
<organism evidence="1 2">
    <name type="scientific">Leucogyrophana mollusca</name>
    <dbReference type="NCBI Taxonomy" id="85980"/>
    <lineage>
        <taxon>Eukaryota</taxon>
        <taxon>Fungi</taxon>
        <taxon>Dikarya</taxon>
        <taxon>Basidiomycota</taxon>
        <taxon>Agaricomycotina</taxon>
        <taxon>Agaricomycetes</taxon>
        <taxon>Agaricomycetidae</taxon>
        <taxon>Boletales</taxon>
        <taxon>Boletales incertae sedis</taxon>
        <taxon>Leucogyrophana</taxon>
    </lineage>
</organism>
<reference evidence="1" key="1">
    <citation type="journal article" date="2021" name="New Phytol.">
        <title>Evolutionary innovations through gain and loss of genes in the ectomycorrhizal Boletales.</title>
        <authorList>
            <person name="Wu G."/>
            <person name="Miyauchi S."/>
            <person name="Morin E."/>
            <person name="Kuo A."/>
            <person name="Drula E."/>
            <person name="Varga T."/>
            <person name="Kohler A."/>
            <person name="Feng B."/>
            <person name="Cao Y."/>
            <person name="Lipzen A."/>
            <person name="Daum C."/>
            <person name="Hundley H."/>
            <person name="Pangilinan J."/>
            <person name="Johnson J."/>
            <person name="Barry K."/>
            <person name="LaButti K."/>
            <person name="Ng V."/>
            <person name="Ahrendt S."/>
            <person name="Min B."/>
            <person name="Choi I.G."/>
            <person name="Park H."/>
            <person name="Plett J.M."/>
            <person name="Magnuson J."/>
            <person name="Spatafora J.W."/>
            <person name="Nagy L.G."/>
            <person name="Henrissat B."/>
            <person name="Grigoriev I.V."/>
            <person name="Yang Z.L."/>
            <person name="Xu J."/>
            <person name="Martin F.M."/>
        </authorList>
    </citation>
    <scope>NUCLEOTIDE SEQUENCE</scope>
    <source>
        <strain evidence="1">KUC20120723A-06</strain>
    </source>
</reference>
<name>A0ACB8BC58_9AGAM</name>
<evidence type="ECO:0000313" key="1">
    <source>
        <dbReference type="EMBL" id="KAH7923376.1"/>
    </source>
</evidence>
<dbReference type="EMBL" id="MU266454">
    <property type="protein sequence ID" value="KAH7923376.1"/>
    <property type="molecule type" value="Genomic_DNA"/>
</dbReference>
<gene>
    <name evidence="1" type="ORF">BV22DRAFT_1015539</name>
</gene>
<keyword evidence="2" id="KW-1185">Reference proteome</keyword>
<sequence>MLSLTCWGSPSATKHALLIHGLTSSSGCWFRVAQALADEGYFVTAPDLLGHGTAPRSVDCSLAALAAALHPLFDARCPPFSIIVGHSLGAVVALALLPILPTTHITPVILLDPPLLPPDQTPAHRQSIQRMEKSCAVVIEEVTAKIPTVEEFMCANPRWSREDAVWKVLGAQLCDPAAIEAIFRQNHPWSFEHLLKTVPSTVHLSIIAGDPAMCPSFFVDTAKAFPHIRTSIIEGATHSIHREFPQAVVAAVLAAVSAAGEPPSKL</sequence>
<comment type="caution">
    <text evidence="1">The sequence shown here is derived from an EMBL/GenBank/DDBJ whole genome shotgun (WGS) entry which is preliminary data.</text>
</comment>
<protein>
    <submittedName>
        <fullName evidence="1">Alpha/beta-hydrolase</fullName>
    </submittedName>
</protein>
<accession>A0ACB8BC58</accession>
<dbReference type="Proteomes" id="UP000790709">
    <property type="component" value="Unassembled WGS sequence"/>
</dbReference>
<evidence type="ECO:0000313" key="2">
    <source>
        <dbReference type="Proteomes" id="UP000790709"/>
    </source>
</evidence>